<evidence type="ECO:0000313" key="3">
    <source>
        <dbReference type="EMBL" id="CAD7259420.1"/>
    </source>
</evidence>
<feature type="region of interest" description="Disordered" evidence="1">
    <location>
        <begin position="234"/>
        <end position="288"/>
    </location>
</feature>
<dbReference type="EMBL" id="OC001222">
    <property type="protein sequence ID" value="CAD7259420.1"/>
    <property type="molecule type" value="Genomic_DNA"/>
</dbReference>
<gene>
    <name evidence="3" type="ORF">TSIB3V08_LOCUS3626</name>
</gene>
<proteinExistence type="predicted"/>
<name>A0A7R9FY11_TIMSH</name>
<evidence type="ECO:0000256" key="1">
    <source>
        <dbReference type="SAM" id="MobiDB-lite"/>
    </source>
</evidence>
<feature type="compositionally biased region" description="Basic residues" evidence="1">
    <location>
        <begin position="245"/>
        <end position="272"/>
    </location>
</feature>
<dbReference type="Gene3D" id="3.40.1800.20">
    <property type="match status" value="1"/>
</dbReference>
<organism evidence="3">
    <name type="scientific">Timema shepardi</name>
    <name type="common">Walking stick</name>
    <dbReference type="NCBI Taxonomy" id="629360"/>
    <lineage>
        <taxon>Eukaryota</taxon>
        <taxon>Metazoa</taxon>
        <taxon>Ecdysozoa</taxon>
        <taxon>Arthropoda</taxon>
        <taxon>Hexapoda</taxon>
        <taxon>Insecta</taxon>
        <taxon>Pterygota</taxon>
        <taxon>Neoptera</taxon>
        <taxon>Polyneoptera</taxon>
        <taxon>Phasmatodea</taxon>
        <taxon>Timematodea</taxon>
        <taxon>Timematoidea</taxon>
        <taxon>Timematidae</taxon>
        <taxon>Timema</taxon>
    </lineage>
</organism>
<dbReference type="InterPro" id="IPR057191">
    <property type="entry name" value="DUF7869"/>
</dbReference>
<evidence type="ECO:0000259" key="2">
    <source>
        <dbReference type="Pfam" id="PF25273"/>
    </source>
</evidence>
<accession>A0A7R9FY11</accession>
<sequence length="481" mass="54773">MMQNKSVTIFRFLHYLVAKQRRFKSVKVTFLIRGHLYLECDKNFVLVNQRARAELPKDRTEKKTKFYESLKSKPDGGNDDASQYGRIGKVELEEVNPHLRGGRVENHLGKPPLVHLTEIRTSISPSSAVELNTTSALANYATEAELRVNNEDNLPQSVCESCSQRLGSFDCYAEQCHRVQTMYEALVGQNDSKVGIIREEFLQEASGATSASTEENEVEDIKKDIEMLAIDVDPFIPSDSSAPSTKKHGGIRRKRPAKSRSTCRPRRAKKATILRTRNEQNKDHDGERRLSSRIQAIINTQKEHGNSSEFNVKHELEETHVISNEDEDNKPLKHSKKQARITLESSEVIEEPELIVPLPKKRGRPPKTLVGAAKRKAKVPRNVKPKDVEDEDDICPLLVVRLFVKRSHNWCWQYGSPLSGIRGVTNVKNHFIGEPCLIFIFFPMFLKKNNHLCAVNVHGDFIVKHFYVNMNVSIYPKKNDS</sequence>
<feature type="compositionally biased region" description="Basic and acidic residues" evidence="1">
    <location>
        <begin position="276"/>
        <end position="288"/>
    </location>
</feature>
<dbReference type="Pfam" id="PF25273">
    <property type="entry name" value="DUF7869"/>
    <property type="match status" value="1"/>
</dbReference>
<dbReference type="AlphaFoldDB" id="A0A7R9FY11"/>
<feature type="domain" description="DUF7869" evidence="2">
    <location>
        <begin position="3"/>
        <end position="53"/>
    </location>
</feature>
<reference evidence="3" key="1">
    <citation type="submission" date="2020-11" db="EMBL/GenBank/DDBJ databases">
        <authorList>
            <person name="Tran Van P."/>
        </authorList>
    </citation>
    <scope>NUCLEOTIDE SEQUENCE</scope>
</reference>
<protein>
    <recommendedName>
        <fullName evidence="2">DUF7869 domain-containing protein</fullName>
    </recommendedName>
</protein>